<dbReference type="Pfam" id="PF03810">
    <property type="entry name" value="IBN_N"/>
    <property type="match status" value="1"/>
</dbReference>
<dbReference type="GO" id="GO:0006611">
    <property type="term" value="P:protein export from nucleus"/>
    <property type="evidence" value="ECO:0007669"/>
    <property type="project" value="InterPro"/>
</dbReference>
<dbReference type="GO" id="GO:0005634">
    <property type="term" value="C:nucleus"/>
    <property type="evidence" value="ECO:0007669"/>
    <property type="project" value="TreeGrafter"/>
</dbReference>
<dbReference type="GO" id="GO:0003723">
    <property type="term" value="F:RNA binding"/>
    <property type="evidence" value="ECO:0007669"/>
    <property type="project" value="TreeGrafter"/>
</dbReference>
<organism evidence="5 9">
    <name type="scientific">Didymodactylos carnosus</name>
    <dbReference type="NCBI Taxonomy" id="1234261"/>
    <lineage>
        <taxon>Eukaryota</taxon>
        <taxon>Metazoa</taxon>
        <taxon>Spiralia</taxon>
        <taxon>Gnathifera</taxon>
        <taxon>Rotifera</taxon>
        <taxon>Eurotatoria</taxon>
        <taxon>Bdelloidea</taxon>
        <taxon>Philodinida</taxon>
        <taxon>Philodinidae</taxon>
        <taxon>Didymodactylos</taxon>
    </lineage>
</organism>
<dbReference type="GO" id="GO:0005737">
    <property type="term" value="C:cytoplasm"/>
    <property type="evidence" value="ECO:0007669"/>
    <property type="project" value="TreeGrafter"/>
</dbReference>
<dbReference type="GO" id="GO:0042565">
    <property type="term" value="C:RNA nuclear export complex"/>
    <property type="evidence" value="ECO:0007669"/>
    <property type="project" value="TreeGrafter"/>
</dbReference>
<feature type="domain" description="Exportin-5 C-terminal" evidence="4">
    <location>
        <begin position="290"/>
        <end position="1199"/>
    </location>
</feature>
<name>A0A813XV50_9BILA</name>
<dbReference type="Proteomes" id="UP000681722">
    <property type="component" value="Unassembled WGS sequence"/>
</dbReference>
<feature type="domain" description="Importin N-terminal" evidence="2">
    <location>
        <begin position="61"/>
        <end position="99"/>
    </location>
</feature>
<feature type="domain" description="Exportin-1/Importin-beta-like" evidence="3">
    <location>
        <begin position="105"/>
        <end position="247"/>
    </location>
</feature>
<dbReference type="OrthoDB" id="2215036at2759"/>
<dbReference type="EMBL" id="CAJOBC010001128">
    <property type="protein sequence ID" value="CAF3657703.1"/>
    <property type="molecule type" value="Genomic_DNA"/>
</dbReference>
<dbReference type="PANTHER" id="PTHR11223:SF3">
    <property type="entry name" value="EXPORTIN-5"/>
    <property type="match status" value="1"/>
</dbReference>
<dbReference type="GO" id="GO:0005049">
    <property type="term" value="F:nuclear export signal receptor activity"/>
    <property type="evidence" value="ECO:0007669"/>
    <property type="project" value="InterPro"/>
</dbReference>
<dbReference type="InterPro" id="IPR016024">
    <property type="entry name" value="ARM-type_fold"/>
</dbReference>
<dbReference type="InterPro" id="IPR011989">
    <property type="entry name" value="ARM-like"/>
</dbReference>
<accession>A0A813XV50</accession>
<reference evidence="5" key="1">
    <citation type="submission" date="2021-02" db="EMBL/GenBank/DDBJ databases">
        <authorList>
            <person name="Nowell W R."/>
        </authorList>
    </citation>
    <scope>NUCLEOTIDE SEQUENCE</scope>
</reference>
<sequence>MNVIPSVSTDLLRQVELAVLACVSTDSVCQKSGYEYIEQLKLNPLYSIHIGFDLIEYSNEGLVKHFGLQCIEESIKYKWTSFDSTQKVNIKERLWQLMLRLEQPPQHLKAALVRCVCEIAKREWPQQWPSLLNELQQLSSKPEYVLLILAYLVEDVIVLQTLTSQRKRDIQTTLLEQSVNLIEFFNNFIPPSSVLYSSELIQNALYALTMFATFVPVEKFFTSSNIVQKVTNLLSDSSYRMKAAEYLSVLANRRGKQDERQPLLHLFTYLLQNGTTFNDILKLKIPISTDNYDYMKQYTVVIGALCEQLCYVCGNNTDKTTIPLPTEFTNGSFLNVVLSIIQHPSLYVSSYGYQMWLQLIKSTIFNNDKSKLLESIMPILLRSICHSLVRCPLNDEQKQMNGDNGAPVDSDSASLERTTRIHYLHHDFEDEADYQKFFAKYRTLLIRSVNSICCLNDYLSVTIRIGFDYIDYCLKTATNDIPSFEALTLYWQILEKHLRSLIIIEKENSPVQFNTNPKLLSNEDEHVFCERGQNLIRQLLTVNDNNSNIEIYSYSLRLITCLYPFTCGEKQFTQHILEHLFRSITTERQTLKITPNPVQKQSGCFIDLCLNYGHYIFCYFNDLFKVTNELVQQANQNQQLRLSGWQWSTLVECLTILLNHFNNYQQQSILISQLVQPFTEFLSAFNNTVHDVQAFVNYIGFDSMRIAAVSNTQRFLFLSVHILCAILRRIQLPNEKSNVGYQITIKDELFTLNPASPCYIRLVPILFKFLVLCHSLHAQNSPLNQSKLIFLTTMTDAEKAVYLKQDALDLDDDVSSTTTMLTTTPKLQAEDRRLHNRFSSFMDRCQILVGCCFSLKPELYELENANLLIMNTLFSYMDILPDFRLRNLIRSCFLPLVRQCPKIHMTTILMPVLETLCPFMRQILTEKWKLIMNRQSGSSLGEDNTTHDNGDQTQATQNKCEEEVIEEQVICFLTRDYIDILKTFLSRNSVSNNIAVQSVDEISDEMIGDNGDGSNLESQSMLQTQTTNHRISVKFSISEFGLDILQHSPDVCQSCLLILFDGLSWPDTSSVNRMLSMCHTLIQHLPKLIGDNSDGFLRDLFIRVLSSLKTHGDNEPIACSILTLAILMYETLYQQKLSTTLYDNVLLEIPTIKIEQVNGYRDKMIVNLSQMNKQIKTLNEKQKRDMLKHIVQPIMGKNVGQMFKKEPLALTNLPQLLRFSKRCAPIVNQTKLNEEDHGLLQLFSNP</sequence>
<dbReference type="InterPro" id="IPR045478">
    <property type="entry name" value="Exportin-5_C"/>
</dbReference>
<comment type="caution">
    <text evidence="5">The sequence shown here is derived from an EMBL/GenBank/DDBJ whole genome shotgun (WGS) entry which is preliminary data.</text>
</comment>
<gene>
    <name evidence="5" type="ORF">GPM918_LOCUS7067</name>
    <name evidence="6" type="ORF">OVA965_LOCUS8598</name>
    <name evidence="7" type="ORF">SRO942_LOCUS7067</name>
    <name evidence="8" type="ORF">TMI583_LOCUS8594</name>
</gene>
<dbReference type="Proteomes" id="UP000677228">
    <property type="component" value="Unassembled WGS sequence"/>
</dbReference>
<dbReference type="Proteomes" id="UP000682733">
    <property type="component" value="Unassembled WGS sequence"/>
</dbReference>
<dbReference type="Gene3D" id="1.25.10.10">
    <property type="entry name" value="Leucine-rich Repeat Variant"/>
    <property type="match status" value="1"/>
</dbReference>
<dbReference type="Pfam" id="PF19273">
    <property type="entry name" value="Exportin-5"/>
    <property type="match status" value="1"/>
</dbReference>
<comment type="similarity">
    <text evidence="1">Belongs to the exportin family.</text>
</comment>
<dbReference type="EMBL" id="CAJNOQ010001128">
    <property type="protein sequence ID" value="CAF0870378.1"/>
    <property type="molecule type" value="Genomic_DNA"/>
</dbReference>
<evidence type="ECO:0000313" key="6">
    <source>
        <dbReference type="EMBL" id="CAF0880586.1"/>
    </source>
</evidence>
<dbReference type="AlphaFoldDB" id="A0A813XV50"/>
<keyword evidence="9" id="KW-1185">Reference proteome</keyword>
<dbReference type="Proteomes" id="UP000663829">
    <property type="component" value="Unassembled WGS sequence"/>
</dbReference>
<dbReference type="SUPFAM" id="SSF48371">
    <property type="entry name" value="ARM repeat"/>
    <property type="match status" value="1"/>
</dbReference>
<evidence type="ECO:0000256" key="1">
    <source>
        <dbReference type="ARBA" id="ARBA00009466"/>
    </source>
</evidence>
<dbReference type="InterPro" id="IPR001494">
    <property type="entry name" value="Importin-beta_N"/>
</dbReference>
<evidence type="ECO:0000259" key="4">
    <source>
        <dbReference type="Pfam" id="PF19273"/>
    </source>
</evidence>
<dbReference type="EMBL" id="CAJOBA010002930">
    <property type="protein sequence ID" value="CAF3664301.1"/>
    <property type="molecule type" value="Genomic_DNA"/>
</dbReference>
<dbReference type="Pfam" id="PF08389">
    <property type="entry name" value="Xpo1"/>
    <property type="match status" value="1"/>
</dbReference>
<dbReference type="InterPro" id="IPR013598">
    <property type="entry name" value="Exportin-1/Importin-b-like"/>
</dbReference>
<evidence type="ECO:0000259" key="2">
    <source>
        <dbReference type="Pfam" id="PF03810"/>
    </source>
</evidence>
<dbReference type="GO" id="GO:0031267">
    <property type="term" value="F:small GTPase binding"/>
    <property type="evidence" value="ECO:0007669"/>
    <property type="project" value="InterPro"/>
</dbReference>
<dbReference type="PANTHER" id="PTHR11223">
    <property type="entry name" value="EXPORTIN 1/5"/>
    <property type="match status" value="1"/>
</dbReference>
<dbReference type="InterPro" id="IPR045065">
    <property type="entry name" value="XPO1/5"/>
</dbReference>
<dbReference type="GO" id="GO:0006405">
    <property type="term" value="P:RNA export from nucleus"/>
    <property type="evidence" value="ECO:0007669"/>
    <property type="project" value="TreeGrafter"/>
</dbReference>
<dbReference type="EMBL" id="CAJNOK010002929">
    <property type="protein sequence ID" value="CAF0880586.1"/>
    <property type="molecule type" value="Genomic_DNA"/>
</dbReference>
<evidence type="ECO:0000313" key="8">
    <source>
        <dbReference type="EMBL" id="CAF3664301.1"/>
    </source>
</evidence>
<evidence type="ECO:0000259" key="3">
    <source>
        <dbReference type="Pfam" id="PF08389"/>
    </source>
</evidence>
<proteinExistence type="inferred from homology"/>
<evidence type="ECO:0008006" key="10">
    <source>
        <dbReference type="Google" id="ProtNLM"/>
    </source>
</evidence>
<protein>
    <recommendedName>
        <fullName evidence="10">Exportin-5</fullName>
    </recommendedName>
</protein>
<evidence type="ECO:0000313" key="7">
    <source>
        <dbReference type="EMBL" id="CAF3657703.1"/>
    </source>
</evidence>
<evidence type="ECO:0000313" key="5">
    <source>
        <dbReference type="EMBL" id="CAF0870378.1"/>
    </source>
</evidence>
<evidence type="ECO:0000313" key="9">
    <source>
        <dbReference type="Proteomes" id="UP000663829"/>
    </source>
</evidence>